<keyword evidence="3" id="KW-1185">Reference proteome</keyword>
<sequence length="100" mass="11175">MSDQDEDPYAVSSDSEDEVQGPPPKINIEERAVADLTSIKAAFTEAKEGETAVTDAARLEELKELAAKKELSKIKKEFLEGEEVSIQSRNTEQTQQYLMR</sequence>
<evidence type="ECO:0000313" key="4">
    <source>
        <dbReference type="WBParaSite" id="EVEC_0000117101-mRNA-1"/>
    </source>
</evidence>
<feature type="compositionally biased region" description="Acidic residues" evidence="1">
    <location>
        <begin position="1"/>
        <end position="19"/>
    </location>
</feature>
<dbReference type="STRING" id="51028.A0A0N4UUT6"/>
<proteinExistence type="predicted"/>
<dbReference type="WBParaSite" id="EVEC_0000117101-mRNA-1">
    <property type="protein sequence ID" value="EVEC_0000117101-mRNA-1"/>
    <property type="gene ID" value="EVEC_0000117101"/>
</dbReference>
<accession>A0A0N4UUT6</accession>
<reference evidence="4" key="1">
    <citation type="submission" date="2017-02" db="UniProtKB">
        <authorList>
            <consortium name="WormBaseParasite"/>
        </authorList>
    </citation>
    <scope>IDENTIFICATION</scope>
</reference>
<evidence type="ECO:0000256" key="1">
    <source>
        <dbReference type="SAM" id="MobiDB-lite"/>
    </source>
</evidence>
<feature type="region of interest" description="Disordered" evidence="1">
    <location>
        <begin position="1"/>
        <end position="25"/>
    </location>
</feature>
<organism evidence="4">
    <name type="scientific">Enterobius vermicularis</name>
    <name type="common">Human pinworm</name>
    <dbReference type="NCBI Taxonomy" id="51028"/>
    <lineage>
        <taxon>Eukaryota</taxon>
        <taxon>Metazoa</taxon>
        <taxon>Ecdysozoa</taxon>
        <taxon>Nematoda</taxon>
        <taxon>Chromadorea</taxon>
        <taxon>Rhabditida</taxon>
        <taxon>Spirurina</taxon>
        <taxon>Oxyuridomorpha</taxon>
        <taxon>Oxyuroidea</taxon>
        <taxon>Oxyuridae</taxon>
        <taxon>Enterobius</taxon>
    </lineage>
</organism>
<evidence type="ECO:0000313" key="2">
    <source>
        <dbReference type="EMBL" id="VDD85736.1"/>
    </source>
</evidence>
<dbReference type="Proteomes" id="UP000274131">
    <property type="component" value="Unassembled WGS sequence"/>
</dbReference>
<dbReference type="AlphaFoldDB" id="A0A0N4UUT6"/>
<dbReference type="EMBL" id="UXUI01007145">
    <property type="protein sequence ID" value="VDD85736.1"/>
    <property type="molecule type" value="Genomic_DNA"/>
</dbReference>
<protein>
    <submittedName>
        <fullName evidence="4">HYPK_UBA domain-containing protein</fullName>
    </submittedName>
</protein>
<evidence type="ECO:0000313" key="3">
    <source>
        <dbReference type="Proteomes" id="UP000274131"/>
    </source>
</evidence>
<reference evidence="2 3" key="2">
    <citation type="submission" date="2018-10" db="EMBL/GenBank/DDBJ databases">
        <authorList>
            <consortium name="Pathogen Informatics"/>
        </authorList>
    </citation>
    <scope>NUCLEOTIDE SEQUENCE [LARGE SCALE GENOMIC DNA]</scope>
</reference>
<gene>
    <name evidence="2" type="ORF">EVEC_LOCUS879</name>
</gene>
<name>A0A0N4UUT6_ENTVE</name>
<dbReference type="OrthoDB" id="5847329at2759"/>